<evidence type="ECO:0000313" key="2">
    <source>
        <dbReference type="EMBL" id="OGH68003.1"/>
    </source>
</evidence>
<keyword evidence="1" id="KW-0812">Transmembrane</keyword>
<sequence length="90" mass="10211">MNKFHVIGLANTFAIIDIVLHPLFHLWVRVSPGSYVWLMNLFVVGLHVEVTAFDTSVFHIILGTIIEASVFWLLGATVAFLYNRLSQNRV</sequence>
<dbReference type="STRING" id="1798682.A3C15_03020"/>
<reference evidence="2 3" key="1">
    <citation type="journal article" date="2016" name="Nat. Commun.">
        <title>Thousands of microbial genomes shed light on interconnected biogeochemical processes in an aquifer system.</title>
        <authorList>
            <person name="Anantharaman K."/>
            <person name="Brown C.T."/>
            <person name="Hug L.A."/>
            <person name="Sharon I."/>
            <person name="Castelle C.J."/>
            <person name="Probst A.J."/>
            <person name="Thomas B.C."/>
            <person name="Singh A."/>
            <person name="Wilkins M.J."/>
            <person name="Karaoz U."/>
            <person name="Brodie E.L."/>
            <person name="Williams K.H."/>
            <person name="Hubbard S.S."/>
            <person name="Banfield J.F."/>
        </authorList>
    </citation>
    <scope>NUCLEOTIDE SEQUENCE [LARGE SCALE GENOMIC DNA]</scope>
</reference>
<keyword evidence="1" id="KW-0472">Membrane</keyword>
<dbReference type="Proteomes" id="UP000176532">
    <property type="component" value="Unassembled WGS sequence"/>
</dbReference>
<feature type="transmembrane region" description="Helical" evidence="1">
    <location>
        <begin position="6"/>
        <end position="28"/>
    </location>
</feature>
<name>A0A1F6M900_9BACT</name>
<protein>
    <submittedName>
        <fullName evidence="2">Uncharacterized protein</fullName>
    </submittedName>
</protein>
<accession>A0A1F6M900</accession>
<gene>
    <name evidence="2" type="ORF">A3C15_03020</name>
</gene>
<keyword evidence="1" id="KW-1133">Transmembrane helix</keyword>
<proteinExistence type="predicted"/>
<evidence type="ECO:0000313" key="3">
    <source>
        <dbReference type="Proteomes" id="UP000176532"/>
    </source>
</evidence>
<dbReference type="AlphaFoldDB" id="A0A1F6M900"/>
<evidence type="ECO:0000256" key="1">
    <source>
        <dbReference type="SAM" id="Phobius"/>
    </source>
</evidence>
<dbReference type="EMBL" id="MFQD01000021">
    <property type="protein sequence ID" value="OGH68003.1"/>
    <property type="molecule type" value="Genomic_DNA"/>
</dbReference>
<comment type="caution">
    <text evidence="2">The sequence shown here is derived from an EMBL/GenBank/DDBJ whole genome shotgun (WGS) entry which is preliminary data.</text>
</comment>
<feature type="transmembrane region" description="Helical" evidence="1">
    <location>
        <begin position="59"/>
        <end position="82"/>
    </location>
</feature>
<organism evidence="2 3">
    <name type="scientific">Candidatus Magasanikbacteria bacterium RIFCSPHIGHO2_02_FULL_50_9b</name>
    <dbReference type="NCBI Taxonomy" id="1798682"/>
    <lineage>
        <taxon>Bacteria</taxon>
        <taxon>Candidatus Magasanikiibacteriota</taxon>
    </lineage>
</organism>